<dbReference type="GO" id="GO:0006270">
    <property type="term" value="P:DNA replication initiation"/>
    <property type="evidence" value="ECO:0007669"/>
    <property type="project" value="InterPro"/>
</dbReference>
<dbReference type="GO" id="GO:0003887">
    <property type="term" value="F:DNA-directed DNA polymerase activity"/>
    <property type="evidence" value="ECO:0007669"/>
    <property type="project" value="InterPro"/>
</dbReference>
<evidence type="ECO:0000256" key="1">
    <source>
        <dbReference type="ARBA" id="ARBA00038283"/>
    </source>
</evidence>
<organism evidence="4 5">
    <name type="scientific">Candidatus Thiomargarita nelsonii</name>
    <dbReference type="NCBI Taxonomy" id="1003181"/>
    <lineage>
        <taxon>Bacteria</taxon>
        <taxon>Pseudomonadati</taxon>
        <taxon>Pseudomonadota</taxon>
        <taxon>Gammaproteobacteria</taxon>
        <taxon>Thiotrichales</taxon>
        <taxon>Thiotrichaceae</taxon>
        <taxon>Thiomargarita</taxon>
    </lineage>
</organism>
<dbReference type="EMBL" id="JSZA02000281">
    <property type="protein sequence ID" value="TGO01994.1"/>
    <property type="molecule type" value="Genomic_DNA"/>
</dbReference>
<comment type="similarity">
    <text evidence="1">Belongs to the initiator RepB protein family.</text>
</comment>
<feature type="region of interest" description="Disordered" evidence="2">
    <location>
        <begin position="327"/>
        <end position="354"/>
    </location>
</feature>
<evidence type="ECO:0000313" key="5">
    <source>
        <dbReference type="Proteomes" id="UP000030428"/>
    </source>
</evidence>
<dbReference type="Gene3D" id="1.10.10.10">
    <property type="entry name" value="Winged helix-like DNA-binding domain superfamily/Winged helix DNA-binding domain"/>
    <property type="match status" value="2"/>
</dbReference>
<reference evidence="4 5" key="1">
    <citation type="journal article" date="2016" name="Front. Microbiol.">
        <title>Single-Cell (Meta-)Genomics of a Dimorphic Candidatus Thiomargarita nelsonii Reveals Genomic Plasticity.</title>
        <authorList>
            <person name="Flood B.E."/>
            <person name="Fliss P."/>
            <person name="Jones D.S."/>
            <person name="Dick G.J."/>
            <person name="Jain S."/>
            <person name="Kaster A.K."/>
            <person name="Winkel M."/>
            <person name="Mussmann M."/>
            <person name="Bailey J."/>
        </authorList>
    </citation>
    <scope>NUCLEOTIDE SEQUENCE [LARGE SCALE GENOMIC DNA]</scope>
    <source>
        <strain evidence="4">Hydrate Ridge</strain>
    </source>
</reference>
<dbReference type="InterPro" id="IPR036388">
    <property type="entry name" value="WH-like_DNA-bd_sf"/>
</dbReference>
<gene>
    <name evidence="4" type="ORF">PN36_32340</name>
</gene>
<dbReference type="InterPro" id="IPR000525">
    <property type="entry name" value="Initiator_Rep_WH1"/>
</dbReference>
<dbReference type="Proteomes" id="UP000030428">
    <property type="component" value="Unassembled WGS sequence"/>
</dbReference>
<protein>
    <recommendedName>
        <fullName evidence="3">Initiator Rep protein WH1 domain-containing protein</fullName>
    </recommendedName>
</protein>
<dbReference type="AlphaFoldDB" id="A0A4E0RMM8"/>
<dbReference type="InterPro" id="IPR036390">
    <property type="entry name" value="WH_DNA-bd_sf"/>
</dbReference>
<evidence type="ECO:0000256" key="2">
    <source>
        <dbReference type="SAM" id="MobiDB-lite"/>
    </source>
</evidence>
<dbReference type="SUPFAM" id="SSF46785">
    <property type="entry name" value="Winged helix' DNA-binding domain"/>
    <property type="match status" value="2"/>
</dbReference>
<keyword evidence="5" id="KW-1185">Reference proteome</keyword>
<proteinExistence type="inferred from homology"/>
<accession>A0A4E0RMM8</accession>
<evidence type="ECO:0000313" key="4">
    <source>
        <dbReference type="EMBL" id="TGO01994.1"/>
    </source>
</evidence>
<dbReference type="Pfam" id="PF01051">
    <property type="entry name" value="Rep3_N"/>
    <property type="match status" value="1"/>
</dbReference>
<comment type="caution">
    <text evidence="4">The sequence shown here is derived from an EMBL/GenBank/DDBJ whole genome shotgun (WGS) entry which is preliminary data.</text>
</comment>
<evidence type="ECO:0000259" key="3">
    <source>
        <dbReference type="Pfam" id="PF01051"/>
    </source>
</evidence>
<sequence>MRQQKSSIVRQSNKLVEARYSLTVNEQRVILSLISMLHPKDKDFKSYELDITQLAKLIGVSHKNAQRDVENVIFRIQDRVIFIKKLDGNYLRTHWLSSVEKLGNKIQLSFDPKLKPYLLQLKEQFTQFQLRIIIQFKSAYTIRIYALLKQYESIGVRKFELEKLREILGIEKNIYPGFKEFKRRVLNQAKKEFEEKDEKTGKYKSDIIFELETEREGKFIKYFIFHIKQRGKEPQVSLDLSKNVESSEKQPVLKKVPLLSDEQIDALRLLKENGVNETTASRLIKDFPLPRIIENVSLGRSKHTKGKAKDLGALTVTAIREDWATATKSSQKQVEDDNKPKRQSRAAHQEQEKKEFEDLKSIFQKERHHRIDKLIESWDKETLKAELSEFEKATNKVIRGRFEKYGLESQFAKTAFMEFVAKKYFSLSENDFVVWAGERGYEIEGNVSGGYRRRSFKSIGSILDEVVSKMDR</sequence>
<feature type="domain" description="Initiator Rep protein WH1" evidence="3">
    <location>
        <begin position="8"/>
        <end position="149"/>
    </location>
</feature>
<name>A0A4E0RMM8_9GAMM</name>
<dbReference type="Pfam" id="PF21205">
    <property type="entry name" value="Rep3_C"/>
    <property type="match status" value="1"/>
</dbReference>